<sequence>MIERLDQLTLADLIEVSCGNMECLLQGGKPKDDKEVARLANRLFEDYLAIASPKQAKMNLAESEEILKLRMKEKCLRICIALCGQNRHDMAKVVLIDLDVDDDLLTSNEKISLRCRAMLDEVQYEIKRMDELSQEKGNKKLSVDAIRKSWYSEISYVMSTLKMSIDPAATNAAIYANLVRQAGERSKALSKMPIMAGMLF</sequence>
<comment type="caution">
    <text evidence="1">The sequence shown here is derived from an EMBL/GenBank/DDBJ whole genome shotgun (WGS) entry which is preliminary data.</text>
</comment>
<keyword evidence="2" id="KW-1185">Reference proteome</keyword>
<organism evidence="1 2">
    <name type="scientific">Sodaliphilus pleomorphus</name>
    <dbReference type="NCBI Taxonomy" id="2606626"/>
    <lineage>
        <taxon>Bacteria</taxon>
        <taxon>Pseudomonadati</taxon>
        <taxon>Bacteroidota</taxon>
        <taxon>Bacteroidia</taxon>
        <taxon>Bacteroidales</taxon>
        <taxon>Muribaculaceae</taxon>
        <taxon>Sodaliphilus</taxon>
    </lineage>
</organism>
<evidence type="ECO:0000313" key="1">
    <source>
        <dbReference type="EMBL" id="MSS16191.1"/>
    </source>
</evidence>
<gene>
    <name evidence="1" type="ORF">FYJ29_00150</name>
</gene>
<dbReference type="AlphaFoldDB" id="A0A6L5X7A5"/>
<dbReference type="RefSeq" id="WP_154328024.1">
    <property type="nucleotide sequence ID" value="NZ_CP045696.1"/>
</dbReference>
<accession>A0A6L5X7A5</accession>
<protein>
    <submittedName>
        <fullName evidence="1">Uncharacterized protein</fullName>
    </submittedName>
</protein>
<dbReference type="Proteomes" id="UP000483362">
    <property type="component" value="Unassembled WGS sequence"/>
</dbReference>
<reference evidence="1 2" key="1">
    <citation type="submission" date="2019-08" db="EMBL/GenBank/DDBJ databases">
        <title>In-depth cultivation of the pig gut microbiome towards novel bacterial diversity and tailored functional studies.</title>
        <authorList>
            <person name="Wylensek D."/>
            <person name="Hitch T.C.A."/>
            <person name="Clavel T."/>
        </authorList>
    </citation>
    <scope>NUCLEOTIDE SEQUENCE [LARGE SCALE GENOMIC DNA]</scope>
    <source>
        <strain evidence="1 2">Oil-RF-744-WCA-WT-10</strain>
    </source>
</reference>
<dbReference type="EMBL" id="VULT01000001">
    <property type="protein sequence ID" value="MSS16191.1"/>
    <property type="molecule type" value="Genomic_DNA"/>
</dbReference>
<name>A0A6L5X7A5_9BACT</name>
<evidence type="ECO:0000313" key="2">
    <source>
        <dbReference type="Proteomes" id="UP000483362"/>
    </source>
</evidence>
<proteinExistence type="predicted"/>